<dbReference type="Proteomes" id="UP000289856">
    <property type="component" value="Chromosome"/>
</dbReference>
<dbReference type="AlphaFoldDB" id="A0A3T1CYJ0"/>
<organism evidence="2 3">
    <name type="scientific">Cohnella abietis</name>
    <dbReference type="NCBI Taxonomy" id="2507935"/>
    <lineage>
        <taxon>Bacteria</taxon>
        <taxon>Bacillati</taxon>
        <taxon>Bacillota</taxon>
        <taxon>Bacilli</taxon>
        <taxon>Bacillales</taxon>
        <taxon>Paenibacillaceae</taxon>
        <taxon>Cohnella</taxon>
    </lineage>
</organism>
<dbReference type="EMBL" id="AP019400">
    <property type="protein sequence ID" value="BBI30871.1"/>
    <property type="molecule type" value="Genomic_DNA"/>
</dbReference>
<name>A0A3T1CYJ0_9BACL</name>
<dbReference type="KEGG" id="cohn:KCTCHS21_02700"/>
<proteinExistence type="predicted"/>
<accession>A0A3T1CYJ0</accession>
<keyword evidence="1" id="KW-0812">Transmembrane</keyword>
<evidence type="ECO:0000256" key="1">
    <source>
        <dbReference type="SAM" id="Phobius"/>
    </source>
</evidence>
<keyword evidence="1" id="KW-0472">Membrane</keyword>
<keyword evidence="3" id="KW-1185">Reference proteome</keyword>
<reference evidence="2 3" key="1">
    <citation type="submission" date="2019-01" db="EMBL/GenBank/DDBJ databases">
        <title>Complete genome sequence of Cohnella hallensis HS21 isolated from Korean fir (Abies koreana) rhizospheric soil.</title>
        <authorList>
            <person name="Jiang L."/>
            <person name="Kang S.W."/>
            <person name="Kim S."/>
            <person name="Jung J."/>
            <person name="Kim C.Y."/>
            <person name="Kim D.H."/>
            <person name="Kim S.W."/>
            <person name="Lee J."/>
        </authorList>
    </citation>
    <scope>NUCLEOTIDE SEQUENCE [LARGE SCALE GENOMIC DNA]</scope>
    <source>
        <strain evidence="2 3">HS21</strain>
    </source>
</reference>
<evidence type="ECO:0000313" key="3">
    <source>
        <dbReference type="Proteomes" id="UP000289856"/>
    </source>
</evidence>
<feature type="transmembrane region" description="Helical" evidence="1">
    <location>
        <begin position="20"/>
        <end position="45"/>
    </location>
</feature>
<feature type="transmembrane region" description="Helical" evidence="1">
    <location>
        <begin position="91"/>
        <end position="113"/>
    </location>
</feature>
<feature type="transmembrane region" description="Helical" evidence="1">
    <location>
        <begin position="57"/>
        <end position="79"/>
    </location>
</feature>
<keyword evidence="1" id="KW-1133">Transmembrane helix</keyword>
<gene>
    <name evidence="2" type="ORF">KCTCHS21_02700</name>
</gene>
<evidence type="ECO:0000313" key="2">
    <source>
        <dbReference type="EMBL" id="BBI30871.1"/>
    </source>
</evidence>
<sequence length="114" mass="13535">MLVTSYFYKQYDRTKWVRALLVTSMMNGIICLTFGYGLVTIGRYIRFQLTAYDKILYLLPEVIILLTLIQIVMLIVVWMKKQYRIFDRVMYSLYTTGLIIISFFMGWAFIVGLQ</sequence>
<protein>
    <submittedName>
        <fullName evidence="2">Uncharacterized protein</fullName>
    </submittedName>
</protein>